<organism evidence="1 2">
    <name type="scientific">Parasphingopyxis lamellibrachiae</name>
    <dbReference type="NCBI Taxonomy" id="680125"/>
    <lineage>
        <taxon>Bacteria</taxon>
        <taxon>Pseudomonadati</taxon>
        <taxon>Pseudomonadota</taxon>
        <taxon>Alphaproteobacteria</taxon>
        <taxon>Sphingomonadales</taxon>
        <taxon>Sphingomonadaceae</taxon>
        <taxon>Parasphingopyxis</taxon>
    </lineage>
</organism>
<reference evidence="1 2" key="1">
    <citation type="submission" date="2018-07" db="EMBL/GenBank/DDBJ databases">
        <title>Genomic Encyclopedia of Type Strains, Phase IV (KMG-IV): sequencing the most valuable type-strain genomes for metagenomic binning, comparative biology and taxonomic classification.</title>
        <authorList>
            <person name="Goeker M."/>
        </authorList>
    </citation>
    <scope>NUCLEOTIDE SEQUENCE [LARGE SCALE GENOMIC DNA]</scope>
    <source>
        <strain evidence="1 2">DSM 26725</strain>
    </source>
</reference>
<dbReference type="Proteomes" id="UP000256310">
    <property type="component" value="Unassembled WGS sequence"/>
</dbReference>
<dbReference type="AlphaFoldDB" id="A0A3D9FDG2"/>
<accession>A0A3D9FDG2</accession>
<proteinExistence type="predicted"/>
<sequence>MATVPPDSRYAPLTADLIRRACETETAVALHRPPFPRRSEFAENAKLFTMTWAGGFVFFLTFLG</sequence>
<name>A0A3D9FDG2_9SPHN</name>
<protein>
    <submittedName>
        <fullName evidence="1">Uncharacterized protein</fullName>
    </submittedName>
</protein>
<comment type="caution">
    <text evidence="1">The sequence shown here is derived from an EMBL/GenBank/DDBJ whole genome shotgun (WGS) entry which is preliminary data.</text>
</comment>
<dbReference type="EMBL" id="QRDP01000004">
    <property type="protein sequence ID" value="RED15106.1"/>
    <property type="molecule type" value="Genomic_DNA"/>
</dbReference>
<keyword evidence="2" id="KW-1185">Reference proteome</keyword>
<evidence type="ECO:0000313" key="2">
    <source>
        <dbReference type="Proteomes" id="UP000256310"/>
    </source>
</evidence>
<gene>
    <name evidence="1" type="ORF">DFR46_0093</name>
</gene>
<evidence type="ECO:0000313" key="1">
    <source>
        <dbReference type="EMBL" id="RED15106.1"/>
    </source>
</evidence>